<keyword evidence="2" id="KW-1185">Reference proteome</keyword>
<evidence type="ECO:0000313" key="2">
    <source>
        <dbReference type="Proteomes" id="UP000256900"/>
    </source>
</evidence>
<dbReference type="Proteomes" id="UP000256900">
    <property type="component" value="Unassembled WGS sequence"/>
</dbReference>
<organism evidence="1 2">
    <name type="scientific">Methylovirgula ligni</name>
    <dbReference type="NCBI Taxonomy" id="569860"/>
    <lineage>
        <taxon>Bacteria</taxon>
        <taxon>Pseudomonadati</taxon>
        <taxon>Pseudomonadota</taxon>
        <taxon>Alphaproteobacteria</taxon>
        <taxon>Hyphomicrobiales</taxon>
        <taxon>Beijerinckiaceae</taxon>
        <taxon>Methylovirgula</taxon>
    </lineage>
</organism>
<reference evidence="1 2" key="1">
    <citation type="submission" date="2018-08" db="EMBL/GenBank/DDBJ databases">
        <title>Genomic Encyclopedia of Type Strains, Phase IV (KMG-IV): sequencing the most valuable type-strain genomes for metagenomic binning, comparative biology and taxonomic classification.</title>
        <authorList>
            <person name="Goeker M."/>
        </authorList>
    </citation>
    <scope>NUCLEOTIDE SEQUENCE [LARGE SCALE GENOMIC DNA]</scope>
    <source>
        <strain evidence="1 2">BW863</strain>
    </source>
</reference>
<sequence length="346" mass="37892">MTPNVVTTVLSAATPEFAGGKSRDLCSLEEVREELDLGDRRADRWLQKQITNESETVETFCNRIFRAQYYQDHFWPFRDSVPRKFEADLLPLQLARWPIACGTSHAGIAPPRRPSLSAVAGSAPVATVFFVRISYVTSTGETAASLESGLAVGPGQLLQVASPVQDVGDRAIGWNCYIGTSPNKGTLQNASPISIGQDLTLPAAELVPGHALPDYVLVVEEGIKAPDGTISARPLAEGVDFTVNAEEGQIIRLHPLSRHARSWSSWPLIIQYRGGFDEVPHPVRMATVELVKFRWFARKRDPGVKSENVEGIYQADYWLGTGPGGPADMPSFVADRLDRYRVPVIA</sequence>
<dbReference type="RefSeq" id="WP_115837789.1">
    <property type="nucleotide sequence ID" value="NZ_CP025086.1"/>
</dbReference>
<comment type="caution">
    <text evidence="1">The sequence shown here is derived from an EMBL/GenBank/DDBJ whole genome shotgun (WGS) entry which is preliminary data.</text>
</comment>
<protein>
    <submittedName>
        <fullName evidence="1">Uncharacterized protein</fullName>
    </submittedName>
</protein>
<evidence type="ECO:0000313" key="1">
    <source>
        <dbReference type="EMBL" id="REF83256.1"/>
    </source>
</evidence>
<name>A0A3D9YL32_9HYPH</name>
<gene>
    <name evidence="1" type="ORF">DES32_3172</name>
</gene>
<dbReference type="OrthoDB" id="8213325at2"/>
<dbReference type="AlphaFoldDB" id="A0A3D9YL32"/>
<dbReference type="EMBL" id="QUMO01000006">
    <property type="protein sequence ID" value="REF83256.1"/>
    <property type="molecule type" value="Genomic_DNA"/>
</dbReference>
<accession>A0A3D9YL32</accession>
<proteinExistence type="predicted"/>